<evidence type="ECO:0000313" key="2">
    <source>
        <dbReference type="EMBL" id="MEV8465486.1"/>
    </source>
</evidence>
<dbReference type="InterPro" id="IPR029063">
    <property type="entry name" value="SAM-dependent_MTases_sf"/>
</dbReference>
<dbReference type="EC" id="2.1.1.-" evidence="2"/>
<keyword evidence="3" id="KW-1185">Reference proteome</keyword>
<dbReference type="InterPro" id="IPR041698">
    <property type="entry name" value="Methyltransf_25"/>
</dbReference>
<dbReference type="SUPFAM" id="SSF53335">
    <property type="entry name" value="S-adenosyl-L-methionine-dependent methyltransferases"/>
    <property type="match status" value="1"/>
</dbReference>
<dbReference type="EMBL" id="JBFBVU010000001">
    <property type="protein sequence ID" value="MEV8465486.1"/>
    <property type="molecule type" value="Genomic_DNA"/>
</dbReference>
<organism evidence="2 3">
    <name type="scientific">Meridianimarinicoccus marinus</name>
    <dbReference type="NCBI Taxonomy" id="3231483"/>
    <lineage>
        <taxon>Bacteria</taxon>
        <taxon>Pseudomonadati</taxon>
        <taxon>Pseudomonadota</taxon>
        <taxon>Alphaproteobacteria</taxon>
        <taxon>Rhodobacterales</taxon>
        <taxon>Paracoccaceae</taxon>
        <taxon>Meridianimarinicoccus</taxon>
    </lineage>
</organism>
<accession>A0ABV3L1S8</accession>
<sequence>MSTHSHDQLMDQVYRYQRYVYDVTRKYYLLGRDQLIADLDVPPGGSVLEVACGTGRNLVKIGRSHPEARLYGLDISSEMLTTARASLSRAGMAERARLIQADACAFDPDAGFGQAQFDRIVLSYSLSMIPDWQGALRESLRHLAPGGQLHVVDFGQSGQLPSWFFKGLQAWLEKFHVTPRADLEQVLTGLARDTGGTARVHHMFRGYAVLGTITHN</sequence>
<dbReference type="Gene3D" id="3.40.50.150">
    <property type="entry name" value="Vaccinia Virus protein VP39"/>
    <property type="match status" value="1"/>
</dbReference>
<dbReference type="RefSeq" id="WP_366190986.1">
    <property type="nucleotide sequence ID" value="NZ_JBFBVU010000001.1"/>
</dbReference>
<keyword evidence="2" id="KW-0489">Methyltransferase</keyword>
<reference evidence="2 3" key="1">
    <citation type="submission" date="2024-07" db="EMBL/GenBank/DDBJ databases">
        <authorList>
            <person name="Kang M."/>
        </authorList>
    </citation>
    <scope>NUCLEOTIDE SEQUENCE [LARGE SCALE GENOMIC DNA]</scope>
    <source>
        <strain evidence="2 3">DFM31</strain>
    </source>
</reference>
<gene>
    <name evidence="2" type="ORF">AB0T83_01655</name>
</gene>
<comment type="caution">
    <text evidence="2">The sequence shown here is derived from an EMBL/GenBank/DDBJ whole genome shotgun (WGS) entry which is preliminary data.</text>
</comment>
<feature type="domain" description="Methyltransferase" evidence="1">
    <location>
        <begin position="47"/>
        <end position="147"/>
    </location>
</feature>
<protein>
    <submittedName>
        <fullName evidence="2">Class I SAM-dependent methyltransferase</fullName>
        <ecNumber evidence="2">2.1.1.-</ecNumber>
    </submittedName>
</protein>
<dbReference type="PANTHER" id="PTHR43591">
    <property type="entry name" value="METHYLTRANSFERASE"/>
    <property type="match status" value="1"/>
</dbReference>
<evidence type="ECO:0000313" key="3">
    <source>
        <dbReference type="Proteomes" id="UP001553161"/>
    </source>
</evidence>
<proteinExistence type="predicted"/>
<evidence type="ECO:0000259" key="1">
    <source>
        <dbReference type="Pfam" id="PF13649"/>
    </source>
</evidence>
<dbReference type="GO" id="GO:0008168">
    <property type="term" value="F:methyltransferase activity"/>
    <property type="evidence" value="ECO:0007669"/>
    <property type="project" value="UniProtKB-KW"/>
</dbReference>
<keyword evidence="2" id="KW-0808">Transferase</keyword>
<dbReference type="Proteomes" id="UP001553161">
    <property type="component" value="Unassembled WGS sequence"/>
</dbReference>
<dbReference type="GO" id="GO:0032259">
    <property type="term" value="P:methylation"/>
    <property type="evidence" value="ECO:0007669"/>
    <property type="project" value="UniProtKB-KW"/>
</dbReference>
<dbReference type="CDD" id="cd02440">
    <property type="entry name" value="AdoMet_MTases"/>
    <property type="match status" value="1"/>
</dbReference>
<name>A0ABV3L1S8_9RHOB</name>
<dbReference type="Pfam" id="PF13649">
    <property type="entry name" value="Methyltransf_25"/>
    <property type="match status" value="1"/>
</dbReference>